<proteinExistence type="evidence at transcript level"/>
<keyword evidence="1" id="KW-0805">Transcription regulation</keyword>
<evidence type="ECO:0000259" key="5">
    <source>
        <dbReference type="PROSITE" id="PS51005"/>
    </source>
</evidence>
<dbReference type="Gramene" id="Pp3c4_20430V3.3">
    <property type="protein sequence ID" value="Pp3c4_20430V3.3"/>
    <property type="gene ID" value="Pp3c4_20430"/>
</dbReference>
<evidence type="ECO:0000313" key="6">
    <source>
        <dbReference type="EMBL" id="BAO66173.1"/>
    </source>
</evidence>
<dbReference type="EnsemblPlants" id="Pp3c4_20430V3.2">
    <property type="protein sequence ID" value="Pp3c4_20430V3.2"/>
    <property type="gene ID" value="Pp3c4_20430"/>
</dbReference>
<evidence type="ECO:0000256" key="1">
    <source>
        <dbReference type="ARBA" id="ARBA00023015"/>
    </source>
</evidence>
<dbReference type="EnsemblPlants" id="Pp3c4_20430V3.4">
    <property type="protein sequence ID" value="Pp3c4_20430V3.4"/>
    <property type="gene ID" value="Pp3c4_20430"/>
</dbReference>
<dbReference type="PaxDb" id="3218-PP1S201_58V6.1"/>
<dbReference type="EMBL" id="AB898083">
    <property type="protein sequence ID" value="BAO66173.1"/>
    <property type="molecule type" value="mRNA"/>
</dbReference>
<keyword evidence="2" id="KW-0804">Transcription</keyword>
<evidence type="ECO:0000313" key="8">
    <source>
        <dbReference type="EnsemblPlants" id="Pp3c4_20430V3.1"/>
    </source>
</evidence>
<dbReference type="Gramene" id="Pp3c4_20430V3.2">
    <property type="protein sequence ID" value="Pp3c4_20430V3.2"/>
    <property type="gene ID" value="Pp3c4_20430"/>
</dbReference>
<dbReference type="PANTHER" id="PTHR31744">
    <property type="entry name" value="PROTEIN CUP-SHAPED COTYLEDON 2-RELATED"/>
    <property type="match status" value="1"/>
</dbReference>
<dbReference type="GO" id="GO:0003677">
    <property type="term" value="F:DNA binding"/>
    <property type="evidence" value="ECO:0007669"/>
    <property type="project" value="InterPro"/>
</dbReference>
<dbReference type="PANTHER" id="PTHR31744:SF221">
    <property type="entry name" value="NAC DOMAIN-CONTAINING PROTEIN 43-LIKE"/>
    <property type="match status" value="1"/>
</dbReference>
<accession>X5IHC2</accession>
<dbReference type="EnsemblPlants" id="Pp3c4_20430V3.3">
    <property type="protein sequence ID" value="Pp3c4_20430V3.3"/>
    <property type="gene ID" value="Pp3c4_20430"/>
</dbReference>
<dbReference type="Gramene" id="Pp3c4_20430V3.4">
    <property type="protein sequence ID" value="Pp3c4_20430V3.4"/>
    <property type="gene ID" value="Pp3c4_20430"/>
</dbReference>
<evidence type="ECO:0000256" key="3">
    <source>
        <dbReference type="ARBA" id="ARBA00023242"/>
    </source>
</evidence>
<dbReference type="InterPro" id="IPR036093">
    <property type="entry name" value="NAC_dom_sf"/>
</dbReference>
<dbReference type="EMBL" id="ABEU02000004">
    <property type="protein sequence ID" value="PNR55605.1"/>
    <property type="molecule type" value="Genomic_DNA"/>
</dbReference>
<keyword evidence="3" id="KW-0539">Nucleus</keyword>
<dbReference type="HOGENOM" id="CLU_035664_1_1_1"/>
<reference evidence="8" key="4">
    <citation type="submission" date="2020-12" db="UniProtKB">
        <authorList>
            <consortium name="EnsemblPlants"/>
        </authorList>
    </citation>
    <scope>IDENTIFICATION</scope>
</reference>
<dbReference type="AlphaFoldDB" id="X5IHC2"/>
<dbReference type="InterPro" id="IPR003441">
    <property type="entry name" value="NAC-dom"/>
</dbReference>
<evidence type="ECO:0000313" key="9">
    <source>
        <dbReference type="Proteomes" id="UP000006727"/>
    </source>
</evidence>
<reference evidence="7 9" key="3">
    <citation type="journal article" date="2018" name="Plant J.">
        <title>The Physcomitrella patens chromosome-scale assembly reveals moss genome structure and evolution.</title>
        <authorList>
            <person name="Lang D."/>
            <person name="Ullrich K.K."/>
            <person name="Murat F."/>
            <person name="Fuchs J."/>
            <person name="Jenkins J."/>
            <person name="Haas F.B."/>
            <person name="Piednoel M."/>
            <person name="Gundlach H."/>
            <person name="Van Bel M."/>
            <person name="Meyberg R."/>
            <person name="Vives C."/>
            <person name="Morata J."/>
            <person name="Symeonidi A."/>
            <person name="Hiss M."/>
            <person name="Muchero W."/>
            <person name="Kamisugi Y."/>
            <person name="Saleh O."/>
            <person name="Blanc G."/>
            <person name="Decker E.L."/>
            <person name="van Gessel N."/>
            <person name="Grimwood J."/>
            <person name="Hayes R.D."/>
            <person name="Graham S.W."/>
            <person name="Gunter L.E."/>
            <person name="McDaniel S.F."/>
            <person name="Hoernstein S.N.W."/>
            <person name="Larsson A."/>
            <person name="Li F.W."/>
            <person name="Perroud P.F."/>
            <person name="Phillips J."/>
            <person name="Ranjan P."/>
            <person name="Rokshar D.S."/>
            <person name="Rothfels C.J."/>
            <person name="Schneider L."/>
            <person name="Shu S."/>
            <person name="Stevenson D.W."/>
            <person name="Thummler F."/>
            <person name="Tillich M."/>
            <person name="Villarreal Aguilar J.C."/>
            <person name="Widiez T."/>
            <person name="Wong G.K."/>
            <person name="Wymore A."/>
            <person name="Zhang Y."/>
            <person name="Zimmer A.D."/>
            <person name="Quatrano R.S."/>
            <person name="Mayer K.F.X."/>
            <person name="Goodstein D."/>
            <person name="Casacuberta J.M."/>
            <person name="Vandepoele K."/>
            <person name="Reski R."/>
            <person name="Cuming A.C."/>
            <person name="Tuskan G.A."/>
            <person name="Maumus F."/>
            <person name="Salse J."/>
            <person name="Schmutz J."/>
            <person name="Rensing S.A."/>
        </authorList>
    </citation>
    <scope>NUCLEOTIDE SEQUENCE [LARGE SCALE GENOMIC DNA]</scope>
    <source>
        <strain evidence="8 9">cv. Gransden 2004</strain>
    </source>
</reference>
<reference evidence="7 9" key="1">
    <citation type="journal article" date="2008" name="Science">
        <title>The Physcomitrella genome reveals evolutionary insights into the conquest of land by plants.</title>
        <authorList>
            <person name="Rensing S."/>
            <person name="Lang D."/>
            <person name="Zimmer A."/>
            <person name="Terry A."/>
            <person name="Salamov A."/>
            <person name="Shapiro H."/>
            <person name="Nishiyama T."/>
            <person name="Perroud P.-F."/>
            <person name="Lindquist E."/>
            <person name="Kamisugi Y."/>
            <person name="Tanahashi T."/>
            <person name="Sakakibara K."/>
            <person name="Fujita T."/>
            <person name="Oishi K."/>
            <person name="Shin-I T."/>
            <person name="Kuroki Y."/>
            <person name="Toyoda A."/>
            <person name="Suzuki Y."/>
            <person name="Hashimoto A."/>
            <person name="Yamaguchi K."/>
            <person name="Sugano A."/>
            <person name="Kohara Y."/>
            <person name="Fujiyama A."/>
            <person name="Anterola A."/>
            <person name="Aoki S."/>
            <person name="Ashton N."/>
            <person name="Barbazuk W.B."/>
            <person name="Barker E."/>
            <person name="Bennetzen J."/>
            <person name="Bezanilla M."/>
            <person name="Blankenship R."/>
            <person name="Cho S.H."/>
            <person name="Dutcher S."/>
            <person name="Estelle M."/>
            <person name="Fawcett J.A."/>
            <person name="Gundlach H."/>
            <person name="Hanada K."/>
            <person name="Heyl A."/>
            <person name="Hicks K.A."/>
            <person name="Hugh J."/>
            <person name="Lohr M."/>
            <person name="Mayer K."/>
            <person name="Melkozernov A."/>
            <person name="Murata T."/>
            <person name="Nelson D."/>
            <person name="Pils B."/>
            <person name="Prigge M."/>
            <person name="Reiss B."/>
            <person name="Renner T."/>
            <person name="Rombauts S."/>
            <person name="Rushton P."/>
            <person name="Sanderfoot A."/>
            <person name="Schween G."/>
            <person name="Shiu S.-H."/>
            <person name="Stueber K."/>
            <person name="Theodoulou F.L."/>
            <person name="Tu H."/>
            <person name="Van de Peer Y."/>
            <person name="Verrier P.J."/>
            <person name="Waters E."/>
            <person name="Wood A."/>
            <person name="Yang L."/>
            <person name="Cove D."/>
            <person name="Cuming A."/>
            <person name="Hasebe M."/>
            <person name="Lucas S."/>
            <person name="Mishler D.B."/>
            <person name="Reski R."/>
            <person name="Grigoriev I."/>
            <person name="Quatrano R.S."/>
            <person name="Boore J.L."/>
        </authorList>
    </citation>
    <scope>NUCLEOTIDE SEQUENCE [LARGE SCALE GENOMIC DNA]</scope>
    <source>
        <strain evidence="8 9">cv. Gransden 2004</strain>
    </source>
</reference>
<dbReference type="GO" id="GO:0006355">
    <property type="term" value="P:regulation of DNA-templated transcription"/>
    <property type="evidence" value="ECO:0007669"/>
    <property type="project" value="InterPro"/>
</dbReference>
<protein>
    <submittedName>
        <fullName evidence="6">NAC transcription factor PpVNS3</fullName>
    </submittedName>
</protein>
<gene>
    <name evidence="6" type="primary">PpVNS3</name>
    <name evidence="8" type="synonym">LOC112281281</name>
    <name evidence="7" type="ORF">PHYPA_006502</name>
</gene>
<dbReference type="PROSITE" id="PS51005">
    <property type="entry name" value="NAC"/>
    <property type="match status" value="1"/>
</dbReference>
<dbReference type="EnsemblPlants" id="Pp3c4_20430V3.1">
    <property type="protein sequence ID" value="Pp3c4_20430V3.1"/>
    <property type="gene ID" value="Pp3c4_20430"/>
</dbReference>
<dbReference type="Gene3D" id="2.170.150.80">
    <property type="entry name" value="NAC domain"/>
    <property type="match status" value="1"/>
</dbReference>
<reference evidence="6" key="2">
    <citation type="journal article" date="2014" name="Science">
        <title>Contribution of NAC transcription factors to plant adaptation to land.</title>
        <authorList>
            <person name="Xu B."/>
            <person name="Ohtani M."/>
            <person name="Yamaguchi M."/>
            <person name="Toyooka K."/>
            <person name="Wakazaki M."/>
            <person name="Sato M."/>
            <person name="Kubo M."/>
            <person name="Nakano Y."/>
            <person name="Sano R."/>
            <person name="Hiwatashi Y."/>
            <person name="Murata T."/>
            <person name="Kurata T."/>
            <person name="Yoneda A."/>
            <person name="Kato K."/>
            <person name="Hasebe M."/>
            <person name="Demura T."/>
        </authorList>
    </citation>
    <scope>NUCLEOTIDE SEQUENCE</scope>
</reference>
<dbReference type="Proteomes" id="UP000006727">
    <property type="component" value="Chromosome 4"/>
</dbReference>
<dbReference type="OrthoDB" id="1922833at2759"/>
<name>X5IHC2_PHYPA</name>
<dbReference type="FunCoup" id="X5IHC2">
    <property type="interactions" value="678"/>
</dbReference>
<evidence type="ECO:0000313" key="7">
    <source>
        <dbReference type="EMBL" id="PNR55605.1"/>
    </source>
</evidence>
<evidence type="ECO:0000256" key="2">
    <source>
        <dbReference type="ARBA" id="ARBA00023163"/>
    </source>
</evidence>
<dbReference type="SUPFAM" id="SSF101941">
    <property type="entry name" value="NAC domain"/>
    <property type="match status" value="1"/>
</dbReference>
<feature type="compositionally biased region" description="Polar residues" evidence="4">
    <location>
        <begin position="254"/>
        <end position="280"/>
    </location>
</feature>
<sequence>MNQLAARVPVGFRFHPMDEELVGYYLPKKVGDRKIDLDLIQDVDLYKLEPWDLHEFCKIKNDPNEKQTDYYFFSRKDKKYPTGNRSNRATLKGFWKATGRDKPIYTKLGQTLIGMRKTLVFYQGRAPHGIKTDWIMHEFRLDNGPDQPAHDGGWVICRVFKKNKNQKMKIQHEGAISHEEHIGAILPEPVPRSDIPAGGGLLERSHHGVKQEIVNLDDYQPQSNQREFGLSFNKDDSIHRAIKLMKPDAANINRFSSNNDSNTGLWQIRHPQTSSSSDATEPNDYETIGGTLYNIDWSAWLQDPVQPGQGPEVLLRCPSTTKISSDDVTSPLLQLKRQNSDNFSSLCFWNDTKDFQQM</sequence>
<evidence type="ECO:0000256" key="4">
    <source>
        <dbReference type="SAM" id="MobiDB-lite"/>
    </source>
</evidence>
<organism evidence="6">
    <name type="scientific">Physcomitrium patens</name>
    <name type="common">Spreading-leaved earth moss</name>
    <name type="synonym">Physcomitrella patens</name>
    <dbReference type="NCBI Taxonomy" id="3218"/>
    <lineage>
        <taxon>Eukaryota</taxon>
        <taxon>Viridiplantae</taxon>
        <taxon>Streptophyta</taxon>
        <taxon>Embryophyta</taxon>
        <taxon>Bryophyta</taxon>
        <taxon>Bryophytina</taxon>
        <taxon>Bryopsida</taxon>
        <taxon>Funariidae</taxon>
        <taxon>Funariales</taxon>
        <taxon>Funariaceae</taxon>
        <taxon>Physcomitrium</taxon>
    </lineage>
</organism>
<feature type="domain" description="NAC" evidence="5">
    <location>
        <begin position="8"/>
        <end position="162"/>
    </location>
</feature>
<keyword evidence="9" id="KW-1185">Reference proteome</keyword>
<dbReference type="Gramene" id="Pp3c4_20430V3.1">
    <property type="protein sequence ID" value="Pp3c4_20430V3.1"/>
    <property type="gene ID" value="Pp3c4_20430"/>
</dbReference>
<feature type="region of interest" description="Disordered" evidence="4">
    <location>
        <begin position="254"/>
        <end position="282"/>
    </location>
</feature>
<dbReference type="Pfam" id="PF02365">
    <property type="entry name" value="NAM"/>
    <property type="match status" value="1"/>
</dbReference>